<proteinExistence type="predicted"/>
<gene>
    <name evidence="1" type="ORF">LMG18091_03355</name>
</gene>
<evidence type="ECO:0000313" key="1">
    <source>
        <dbReference type="EMBL" id="CAJ0701120.1"/>
    </source>
</evidence>
<organism evidence="1 2">
    <name type="scientific">Ralstonia wenshanensis</name>
    <dbReference type="NCBI Taxonomy" id="2842456"/>
    <lineage>
        <taxon>Bacteria</taxon>
        <taxon>Pseudomonadati</taxon>
        <taxon>Pseudomonadota</taxon>
        <taxon>Betaproteobacteria</taxon>
        <taxon>Burkholderiales</taxon>
        <taxon>Burkholderiaceae</taxon>
        <taxon>Ralstonia</taxon>
    </lineage>
</organism>
<evidence type="ECO:0000313" key="2">
    <source>
        <dbReference type="Proteomes" id="UP001189915"/>
    </source>
</evidence>
<reference evidence="1 2" key="1">
    <citation type="submission" date="2023-07" db="EMBL/GenBank/DDBJ databases">
        <authorList>
            <person name="Peeters C."/>
        </authorList>
    </citation>
    <scope>NUCLEOTIDE SEQUENCE [LARGE SCALE GENOMIC DNA]</scope>
    <source>
        <strain evidence="1 2">LMG 18091</strain>
    </source>
</reference>
<dbReference type="AlphaFoldDB" id="A0AAD2B5Y5"/>
<accession>A0AAD2B5Y5</accession>
<dbReference type="InterPro" id="IPR058915">
    <property type="entry name" value="AcrVA2-like"/>
</dbReference>
<protein>
    <submittedName>
        <fullName evidence="1">Uncharacterized protein</fullName>
    </submittedName>
</protein>
<comment type="caution">
    <text evidence="1">The sequence shown here is derived from an EMBL/GenBank/DDBJ whole genome shotgun (WGS) entry which is preliminary data.</text>
</comment>
<keyword evidence="2" id="KW-1185">Reference proteome</keyword>
<dbReference type="EMBL" id="CATWAF010000004">
    <property type="protein sequence ID" value="CAJ0701120.1"/>
    <property type="molecule type" value="Genomic_DNA"/>
</dbReference>
<sequence length="457" mass="50960">MPGVTLVIATGSADPVDHDDAELIVDKLWALFRPQLVKWLTSSGALPGLSMAVSHGVQIACGRDGQYVLPEGAMHIDVQYEEGFASSFAKQSKRSPLIEPVPDPHDSVLALLKSAIGKSIHSEDEVYARLPIPVRYRASGAIEAWKQFRQAAGSSGAEFSRLLVTEEIAHLLEKFETYIRTWTGRPLSAVTDASGVWHAKRSVVWQAFSESRGALYEPTPAMHRLLDASYIAHDVPVGMIELPANALCIIPDPSWWDHDGGIEAITILRHEQGAEGQRHGCLSFMAWTHHRQRSHRSANVLQLSLADPQRTIRSLLEEIVPQEGRIDAEPNAQNAREYWAQVLDYAIKMLLYLTVRDAQVVHDRAYTDAPRTLSGLGKRKRAERLAEIEQMYDRHIVGPAILDMELSSGLPNDGPHREVRGHWRRPHFKMQPHGPHSSLRKLAFVGPTIVRPDRLGL</sequence>
<name>A0AAD2B5Y5_9RALS</name>
<dbReference type="Pfam" id="PF26125">
    <property type="entry name" value="AcrVA2-like"/>
    <property type="match status" value="1"/>
</dbReference>
<dbReference type="Proteomes" id="UP001189915">
    <property type="component" value="Unassembled WGS sequence"/>
</dbReference>